<organism evidence="2 3">
    <name type="scientific">Dyella kyungheensis</name>
    <dbReference type="NCBI Taxonomy" id="1242174"/>
    <lineage>
        <taxon>Bacteria</taxon>
        <taxon>Pseudomonadati</taxon>
        <taxon>Pseudomonadota</taxon>
        <taxon>Gammaproteobacteria</taxon>
        <taxon>Lysobacterales</taxon>
        <taxon>Rhodanobacteraceae</taxon>
        <taxon>Dyella</taxon>
    </lineage>
</organism>
<dbReference type="Gene3D" id="3.50.50.60">
    <property type="entry name" value="FAD/NAD(P)-binding domain"/>
    <property type="match status" value="1"/>
</dbReference>
<keyword evidence="3" id="KW-1185">Reference proteome</keyword>
<comment type="caution">
    <text evidence="2">The sequence shown here is derived from an EMBL/GenBank/DDBJ whole genome shotgun (WGS) entry which is preliminary data.</text>
</comment>
<protein>
    <submittedName>
        <fullName evidence="2">FAD-dependent monooxygenase</fullName>
    </submittedName>
</protein>
<accession>A0ABS2JS40</accession>
<sequence length="376" mass="40755">MSKNVLISGGGVAGLALACWLDDAGFGVTIVERSAEWRAGGQAIDVRGVALDVVKAMGLLDAIAERRTQLRGMSTVDSEGNEIERTEERTYSAGRLDSPDIEIFRDDLCKLLMEKAGSRIDYLLGDSIRALTQDSDGVSVVFKGGAERRFDLVIGADGVYSQVRKLVFGGEEAFVKPLGVALALFTTPNLIDLDHWQIAYRDETMGSVVYPSFDHRQLRVSVGFGTDDVHVERDDVAAQKAVVAEKSAHLGGVFPQLIEAMGNASQFYYGELAQIRMPSWSEGRVVLAGDAAHCASPFSGQGTSLALVGALVLARELARTPEDFAQAFAAYEQRMRPFVDLNQALVDLERRGPAPDDQFTRAKNGIVLDDLLNRVA</sequence>
<dbReference type="Pfam" id="PF01494">
    <property type="entry name" value="FAD_binding_3"/>
    <property type="match status" value="1"/>
</dbReference>
<dbReference type="GO" id="GO:0004497">
    <property type="term" value="F:monooxygenase activity"/>
    <property type="evidence" value="ECO:0007669"/>
    <property type="project" value="UniProtKB-KW"/>
</dbReference>
<name>A0ABS2JS40_9GAMM</name>
<dbReference type="RefSeq" id="WP_204636310.1">
    <property type="nucleotide sequence ID" value="NZ_JADIKC010000005.1"/>
</dbReference>
<proteinExistence type="predicted"/>
<gene>
    <name evidence="2" type="ORF">ISP20_11865</name>
</gene>
<reference evidence="2 3" key="1">
    <citation type="submission" date="2020-10" db="EMBL/GenBank/DDBJ databases">
        <title>Phylogeny of dyella-like bacteria.</title>
        <authorList>
            <person name="Fu J."/>
        </authorList>
    </citation>
    <scope>NUCLEOTIDE SEQUENCE [LARGE SCALE GENOMIC DNA]</scope>
    <source>
        <strain evidence="2 3">THG-B117</strain>
    </source>
</reference>
<dbReference type="SUPFAM" id="SSF51905">
    <property type="entry name" value="FAD/NAD(P)-binding domain"/>
    <property type="match status" value="1"/>
</dbReference>
<dbReference type="InterPro" id="IPR051704">
    <property type="entry name" value="FAD_aromatic-hydroxylase"/>
</dbReference>
<dbReference type="PRINTS" id="PR00420">
    <property type="entry name" value="RNGMNOXGNASE"/>
</dbReference>
<evidence type="ECO:0000313" key="2">
    <source>
        <dbReference type="EMBL" id="MBM7121851.1"/>
    </source>
</evidence>
<evidence type="ECO:0000313" key="3">
    <source>
        <dbReference type="Proteomes" id="UP001430065"/>
    </source>
</evidence>
<dbReference type="InterPro" id="IPR036188">
    <property type="entry name" value="FAD/NAD-bd_sf"/>
</dbReference>
<keyword evidence="2" id="KW-0503">Monooxygenase</keyword>
<dbReference type="PANTHER" id="PTHR46865:SF2">
    <property type="entry name" value="MONOOXYGENASE"/>
    <property type="match status" value="1"/>
</dbReference>
<feature type="domain" description="FAD-binding" evidence="1">
    <location>
        <begin position="4"/>
        <end position="337"/>
    </location>
</feature>
<dbReference type="PANTHER" id="PTHR46865">
    <property type="entry name" value="OXIDOREDUCTASE-RELATED"/>
    <property type="match status" value="1"/>
</dbReference>
<dbReference type="Proteomes" id="UP001430065">
    <property type="component" value="Unassembled WGS sequence"/>
</dbReference>
<dbReference type="EMBL" id="JADIKC010000005">
    <property type="protein sequence ID" value="MBM7121851.1"/>
    <property type="molecule type" value="Genomic_DNA"/>
</dbReference>
<dbReference type="InterPro" id="IPR002938">
    <property type="entry name" value="FAD-bd"/>
</dbReference>
<dbReference type="PROSITE" id="PS51257">
    <property type="entry name" value="PROKAR_LIPOPROTEIN"/>
    <property type="match status" value="1"/>
</dbReference>
<keyword evidence="2" id="KW-0560">Oxidoreductase</keyword>
<dbReference type="Gene3D" id="3.30.9.10">
    <property type="entry name" value="D-Amino Acid Oxidase, subunit A, domain 2"/>
    <property type="match status" value="1"/>
</dbReference>
<evidence type="ECO:0000259" key="1">
    <source>
        <dbReference type="Pfam" id="PF01494"/>
    </source>
</evidence>